<name>A0A2M7Q9W4_9BACT</name>
<evidence type="ECO:0000256" key="1">
    <source>
        <dbReference type="SAM" id="MobiDB-lite"/>
    </source>
</evidence>
<sequence>MINISMRQYRRAAEGIEERAQIEAQTEVQVSPQPSSQERPNLKLSPQERFRLMAEEIAEEDNRLELDSTEVSKVRLSERYLPIEDRVVIRRGLSRLFEYFESLDSEKLPEMVVFPDTAARVLFYAVGPVLKRVYKQRGAKRPDFRFFGHLERLQSRIDRRAWFGRGIRRGD</sequence>
<organism evidence="2 3">
    <name type="scientific">Candidatus Uhrbacteria bacterium CG_4_10_14_0_8_um_filter_58_22</name>
    <dbReference type="NCBI Taxonomy" id="1975029"/>
    <lineage>
        <taxon>Bacteria</taxon>
        <taxon>Candidatus Uhriibacteriota</taxon>
    </lineage>
</organism>
<dbReference type="EMBL" id="PFLC01000033">
    <property type="protein sequence ID" value="PIY62673.1"/>
    <property type="molecule type" value="Genomic_DNA"/>
</dbReference>
<evidence type="ECO:0000313" key="3">
    <source>
        <dbReference type="Proteomes" id="UP000230973"/>
    </source>
</evidence>
<feature type="region of interest" description="Disordered" evidence="1">
    <location>
        <begin position="24"/>
        <end position="43"/>
    </location>
</feature>
<evidence type="ECO:0000313" key="2">
    <source>
        <dbReference type="EMBL" id="PIY62673.1"/>
    </source>
</evidence>
<proteinExistence type="predicted"/>
<gene>
    <name evidence="2" type="ORF">COY93_02645</name>
</gene>
<dbReference type="AlphaFoldDB" id="A0A2M7Q9W4"/>
<protein>
    <submittedName>
        <fullName evidence="2">Uncharacterized protein</fullName>
    </submittedName>
</protein>
<reference evidence="3" key="1">
    <citation type="submission" date="2017-09" db="EMBL/GenBank/DDBJ databases">
        <title>Depth-based differentiation of microbial function through sediment-hosted aquifers and enrichment of novel symbionts in the deep terrestrial subsurface.</title>
        <authorList>
            <person name="Probst A.J."/>
            <person name="Ladd B."/>
            <person name="Jarett J.K."/>
            <person name="Geller-Mcgrath D.E."/>
            <person name="Sieber C.M.K."/>
            <person name="Emerson J.B."/>
            <person name="Anantharaman K."/>
            <person name="Thomas B.C."/>
            <person name="Malmstrom R."/>
            <person name="Stieglmeier M."/>
            <person name="Klingl A."/>
            <person name="Woyke T."/>
            <person name="Ryan C.M."/>
            <person name="Banfield J.F."/>
        </authorList>
    </citation>
    <scope>NUCLEOTIDE SEQUENCE [LARGE SCALE GENOMIC DNA]</scope>
</reference>
<dbReference type="Proteomes" id="UP000230973">
    <property type="component" value="Unassembled WGS sequence"/>
</dbReference>
<comment type="caution">
    <text evidence="2">The sequence shown here is derived from an EMBL/GenBank/DDBJ whole genome shotgun (WGS) entry which is preliminary data.</text>
</comment>
<feature type="compositionally biased region" description="Polar residues" evidence="1">
    <location>
        <begin position="24"/>
        <end position="39"/>
    </location>
</feature>
<accession>A0A2M7Q9W4</accession>